<name>A0A814K915_9BILA</name>
<dbReference type="PANTHER" id="PTHR11783">
    <property type="entry name" value="SULFOTRANSFERASE SULT"/>
    <property type="match status" value="1"/>
</dbReference>
<feature type="domain" description="Sulfotransferase" evidence="3">
    <location>
        <begin position="35"/>
        <end position="292"/>
    </location>
</feature>
<dbReference type="AlphaFoldDB" id="A0A814K915"/>
<keyword evidence="6" id="KW-1185">Reference proteome</keyword>
<dbReference type="InterPro" id="IPR027417">
    <property type="entry name" value="P-loop_NTPase"/>
</dbReference>
<dbReference type="Gene3D" id="3.40.50.300">
    <property type="entry name" value="P-loop containing nucleotide triphosphate hydrolases"/>
    <property type="match status" value="1"/>
</dbReference>
<evidence type="ECO:0000313" key="6">
    <source>
        <dbReference type="Proteomes" id="UP000663829"/>
    </source>
</evidence>
<comment type="caution">
    <text evidence="4">The sequence shown here is derived from an EMBL/GenBank/DDBJ whole genome shotgun (WGS) entry which is preliminary data.</text>
</comment>
<evidence type="ECO:0000256" key="2">
    <source>
        <dbReference type="ARBA" id="ARBA00022679"/>
    </source>
</evidence>
<dbReference type="Proteomes" id="UP000663829">
    <property type="component" value="Unassembled WGS sequence"/>
</dbReference>
<comment type="similarity">
    <text evidence="1">Belongs to the sulfotransferase 1 family.</text>
</comment>
<keyword evidence="2" id="KW-0808">Transferase</keyword>
<organism evidence="4 6">
    <name type="scientific">Didymodactylos carnosus</name>
    <dbReference type="NCBI Taxonomy" id="1234261"/>
    <lineage>
        <taxon>Eukaryota</taxon>
        <taxon>Metazoa</taxon>
        <taxon>Spiralia</taxon>
        <taxon>Gnathifera</taxon>
        <taxon>Rotifera</taxon>
        <taxon>Eurotatoria</taxon>
        <taxon>Bdelloidea</taxon>
        <taxon>Philodinida</taxon>
        <taxon>Philodinidae</taxon>
        <taxon>Didymodactylos</taxon>
    </lineage>
</organism>
<proteinExistence type="inferred from homology"/>
<dbReference type="OrthoDB" id="205623at2759"/>
<dbReference type="SUPFAM" id="SSF52540">
    <property type="entry name" value="P-loop containing nucleoside triphosphate hydrolases"/>
    <property type="match status" value="1"/>
</dbReference>
<accession>A0A814K915</accession>
<evidence type="ECO:0000313" key="4">
    <source>
        <dbReference type="EMBL" id="CAF1048174.1"/>
    </source>
</evidence>
<dbReference type="EMBL" id="CAJOBC010004182">
    <property type="protein sequence ID" value="CAF3817949.1"/>
    <property type="molecule type" value="Genomic_DNA"/>
</dbReference>
<dbReference type="InterPro" id="IPR000863">
    <property type="entry name" value="Sulfotransferase_dom"/>
</dbReference>
<dbReference type="GO" id="GO:0008146">
    <property type="term" value="F:sulfotransferase activity"/>
    <property type="evidence" value="ECO:0007669"/>
    <property type="project" value="InterPro"/>
</dbReference>
<dbReference type="Proteomes" id="UP000681722">
    <property type="component" value="Unassembled WGS sequence"/>
</dbReference>
<reference evidence="4" key="1">
    <citation type="submission" date="2021-02" db="EMBL/GenBank/DDBJ databases">
        <authorList>
            <person name="Nowell W R."/>
        </authorList>
    </citation>
    <scope>NUCLEOTIDE SEQUENCE</scope>
</reference>
<evidence type="ECO:0000256" key="1">
    <source>
        <dbReference type="ARBA" id="ARBA00005771"/>
    </source>
</evidence>
<evidence type="ECO:0000259" key="3">
    <source>
        <dbReference type="Pfam" id="PF00685"/>
    </source>
</evidence>
<sequence>MAEVCPKVQVIDGIPVSIDYDVETFRPALNYKPRPDDIFLSVYPKSGSTWAEVILYTLMNDGEAFNNNMAEYFARTPYLEQIGKRGINNMHRPCVIKTHLPFNRIPYCEKAKYVCVVRNPKDVCVSFYYFILKLTGGEPDKASFDAFFEAFINGNVYFGDYFEHLRSTWQQKDDVNVFLTSYEEMKRDLRSVIRRLAQFLAIELNSNLLERIVTYPSFDYMKERYGRAYSAQARVALANESPTALWPINKSSLQNCEFSLIRKGVVGSWSLTMSKAQSQRLDKIFVEKTAGMHGLDKLFLPP</sequence>
<dbReference type="Pfam" id="PF00685">
    <property type="entry name" value="Sulfotransfer_1"/>
    <property type="match status" value="1"/>
</dbReference>
<evidence type="ECO:0000313" key="5">
    <source>
        <dbReference type="EMBL" id="CAF3817949.1"/>
    </source>
</evidence>
<protein>
    <recommendedName>
        <fullName evidence="3">Sulfotransferase domain-containing protein</fullName>
    </recommendedName>
</protein>
<dbReference type="EMBL" id="CAJNOQ010004181">
    <property type="protein sequence ID" value="CAF1048174.1"/>
    <property type="molecule type" value="Genomic_DNA"/>
</dbReference>
<gene>
    <name evidence="4" type="ORF">GPM918_LOCUS16141</name>
    <name evidence="5" type="ORF">SRO942_LOCUS16143</name>
</gene>